<dbReference type="InterPro" id="IPR013653">
    <property type="entry name" value="GCN5-like_dom"/>
</dbReference>
<dbReference type="InterPro" id="IPR016181">
    <property type="entry name" value="Acyl_CoA_acyltransferase"/>
</dbReference>
<name>A0A8B8E3N7_CRAVI</name>
<dbReference type="KEGG" id="cvn:111131524"/>
<organism evidence="3 4">
    <name type="scientific">Crassostrea virginica</name>
    <name type="common">Eastern oyster</name>
    <dbReference type="NCBI Taxonomy" id="6565"/>
    <lineage>
        <taxon>Eukaryota</taxon>
        <taxon>Metazoa</taxon>
        <taxon>Spiralia</taxon>
        <taxon>Lophotrochozoa</taxon>
        <taxon>Mollusca</taxon>
        <taxon>Bivalvia</taxon>
        <taxon>Autobranchia</taxon>
        <taxon>Pteriomorphia</taxon>
        <taxon>Ostreida</taxon>
        <taxon>Ostreoidea</taxon>
        <taxon>Ostreidae</taxon>
        <taxon>Crassostrea</taxon>
    </lineage>
</organism>
<dbReference type="PANTHER" id="PTHR20958">
    <property type="entry name" value="GLYCINE N-ACYLTRANSFERASE-LIKE PROTEIN"/>
    <property type="match status" value="1"/>
</dbReference>
<dbReference type="Proteomes" id="UP000694844">
    <property type="component" value="Chromosome 4"/>
</dbReference>
<evidence type="ECO:0000313" key="4">
    <source>
        <dbReference type="RefSeq" id="XP_022334820.1"/>
    </source>
</evidence>
<proteinExistence type="predicted"/>
<feature type="signal peptide" evidence="1">
    <location>
        <begin position="1"/>
        <end position="21"/>
    </location>
</feature>
<feature type="chain" id="PRO_5034327114" evidence="1">
    <location>
        <begin position="22"/>
        <end position="282"/>
    </location>
</feature>
<dbReference type="AlphaFoldDB" id="A0A8B8E3N7"/>
<accession>A0A8B8E3N7</accession>
<dbReference type="SUPFAM" id="SSF55729">
    <property type="entry name" value="Acyl-CoA N-acyltransferases (Nat)"/>
    <property type="match status" value="1"/>
</dbReference>
<dbReference type="InterPro" id="IPR053225">
    <property type="entry name" value="Acyl-CoA_N-acyltransferase"/>
</dbReference>
<dbReference type="Gene3D" id="3.40.630.30">
    <property type="match status" value="1"/>
</dbReference>
<dbReference type="GeneID" id="111131524"/>
<evidence type="ECO:0000259" key="2">
    <source>
        <dbReference type="Pfam" id="PF08445"/>
    </source>
</evidence>
<dbReference type="RefSeq" id="XP_022334820.1">
    <property type="nucleotide sequence ID" value="XM_022479112.1"/>
</dbReference>
<protein>
    <submittedName>
        <fullName evidence="4">Uncharacterized protein LOC111131524</fullName>
    </submittedName>
</protein>
<keyword evidence="1" id="KW-0732">Signal</keyword>
<reference evidence="4" key="1">
    <citation type="submission" date="2025-08" db="UniProtKB">
        <authorList>
            <consortium name="RefSeq"/>
        </authorList>
    </citation>
    <scope>IDENTIFICATION</scope>
    <source>
        <tissue evidence="4">Whole sample</tissue>
    </source>
</reference>
<dbReference type="OrthoDB" id="61870at2759"/>
<dbReference type="GO" id="GO:0016747">
    <property type="term" value="F:acyltransferase activity, transferring groups other than amino-acyl groups"/>
    <property type="evidence" value="ECO:0007669"/>
    <property type="project" value="InterPro"/>
</dbReference>
<feature type="domain" description="GCN5-related N-acetyltransferase Rv2170-like" evidence="2">
    <location>
        <begin position="192"/>
        <end position="265"/>
    </location>
</feature>
<sequence>MAAVRVPRGHLLTLLNTLATGLPHSAQMYGMVRSFIRGVPSGLDLWVDHLNSPSVFVVSGSRRKSKNTYCASLVNVFCWEHHLLRDVILSPEVLDLDRDLFFRGVNSRTLVYLEQIFPPGSFIDVSVPGTTHLYYTSRATDILDIEIPSDFFIGQFGKVVTNRIEELWKFTPRGISEMKLDEHNWGFPSFAVYHKGSRKLAACAVQNIDGIMGHLFVEEEFRGMGVAKFLTSVLAKNVIIRDGFVAAEIMKNNTVSQKVTSHVGLSRVPEAEFECRMFRYNA</sequence>
<evidence type="ECO:0000313" key="3">
    <source>
        <dbReference type="Proteomes" id="UP000694844"/>
    </source>
</evidence>
<evidence type="ECO:0000256" key="1">
    <source>
        <dbReference type="SAM" id="SignalP"/>
    </source>
</evidence>
<dbReference type="PANTHER" id="PTHR20958:SF6">
    <property type="entry name" value="GLYCINE N-ACYLTRANSFERASE-LIKE PROTEIN"/>
    <property type="match status" value="1"/>
</dbReference>
<gene>
    <name evidence="4" type="primary">LOC111131524</name>
</gene>
<keyword evidence="3" id="KW-1185">Reference proteome</keyword>
<dbReference type="Pfam" id="PF08445">
    <property type="entry name" value="FR47"/>
    <property type="match status" value="1"/>
</dbReference>